<name>A0ABS3RF46_9ACTN</name>
<organism evidence="1 2">
    <name type="scientific">Actinomadura nitritigenes</name>
    <dbReference type="NCBI Taxonomy" id="134602"/>
    <lineage>
        <taxon>Bacteria</taxon>
        <taxon>Bacillati</taxon>
        <taxon>Actinomycetota</taxon>
        <taxon>Actinomycetes</taxon>
        <taxon>Streptosporangiales</taxon>
        <taxon>Thermomonosporaceae</taxon>
        <taxon>Actinomadura</taxon>
    </lineage>
</organism>
<gene>
    <name evidence="1" type="ORF">J4557_45860</name>
</gene>
<evidence type="ECO:0000313" key="2">
    <source>
        <dbReference type="Proteomes" id="UP000666915"/>
    </source>
</evidence>
<dbReference type="EMBL" id="JAGEOK010000054">
    <property type="protein sequence ID" value="MBO2444858.1"/>
    <property type="molecule type" value="Genomic_DNA"/>
</dbReference>
<keyword evidence="2" id="KW-1185">Reference proteome</keyword>
<accession>A0ABS3RF46</accession>
<sequence length="137" mass="15001">MLILAGGLEPPYLVLAVRGFKGRAAAASPATLGSEGFTLSLDGQRLNVPWQEVYKVAIFRQQIGFRGNQLVVTSLAAILYADSPYRTEPLVERFGTNRGVWLGEITTAVRSVVVVLAAAREWLGERFDAKLRKLGNR</sequence>
<comment type="caution">
    <text evidence="1">The sequence shown here is derived from an EMBL/GenBank/DDBJ whole genome shotgun (WGS) entry which is preliminary data.</text>
</comment>
<dbReference type="Proteomes" id="UP000666915">
    <property type="component" value="Unassembled WGS sequence"/>
</dbReference>
<reference evidence="1 2" key="1">
    <citation type="submission" date="2021-03" db="EMBL/GenBank/DDBJ databases">
        <authorList>
            <person name="Kanchanasin P."/>
            <person name="Saeng-In P."/>
            <person name="Phongsopitanun W."/>
            <person name="Yuki M."/>
            <person name="Kudo T."/>
            <person name="Ohkuma M."/>
            <person name="Tanasupawat S."/>
        </authorList>
    </citation>
    <scope>NUCLEOTIDE SEQUENCE [LARGE SCALE GENOMIC DNA]</scope>
    <source>
        <strain evidence="1 2">L46</strain>
    </source>
</reference>
<dbReference type="RefSeq" id="WP_208273698.1">
    <property type="nucleotide sequence ID" value="NZ_BAAAGM010000073.1"/>
</dbReference>
<evidence type="ECO:0000313" key="1">
    <source>
        <dbReference type="EMBL" id="MBO2444858.1"/>
    </source>
</evidence>
<protein>
    <submittedName>
        <fullName evidence="1">Uncharacterized protein</fullName>
    </submittedName>
</protein>
<proteinExistence type="predicted"/>